<dbReference type="EMBL" id="JBHTIA010000007">
    <property type="protein sequence ID" value="MFD0765338.1"/>
    <property type="molecule type" value="Genomic_DNA"/>
</dbReference>
<dbReference type="CDD" id="cd07814">
    <property type="entry name" value="SRPBCC_CalC_Aha1-like"/>
    <property type="match status" value="1"/>
</dbReference>
<organism evidence="3 4">
    <name type="scientific">Mucilaginibacter lutimaris</name>
    <dbReference type="NCBI Taxonomy" id="931629"/>
    <lineage>
        <taxon>Bacteria</taxon>
        <taxon>Pseudomonadati</taxon>
        <taxon>Bacteroidota</taxon>
        <taxon>Sphingobacteriia</taxon>
        <taxon>Sphingobacteriales</taxon>
        <taxon>Sphingobacteriaceae</taxon>
        <taxon>Mucilaginibacter</taxon>
    </lineage>
</organism>
<evidence type="ECO:0000256" key="1">
    <source>
        <dbReference type="ARBA" id="ARBA00006817"/>
    </source>
</evidence>
<sequence length="140" mass="15939">MITLTTKVEFNAPAAEVWKGLTDPEMVKQYFFGTQLKSNWQEGSPITFSGEWNGKSYEDKGVIKEIVPGRYVRYSYWSSMAGTKDEPENYADVSYELDAQCDNTAILTITQTNVKDEAAKEHSGKSWQMMFDGLKKLIEK</sequence>
<accession>A0ABW2ZGI8</accession>
<comment type="similarity">
    <text evidence="1">Belongs to the AHA1 family.</text>
</comment>
<dbReference type="SUPFAM" id="SSF55961">
    <property type="entry name" value="Bet v1-like"/>
    <property type="match status" value="1"/>
</dbReference>
<dbReference type="RefSeq" id="WP_377142381.1">
    <property type="nucleotide sequence ID" value="NZ_JBHTIA010000007.1"/>
</dbReference>
<name>A0ABW2ZGI8_9SPHI</name>
<reference evidence="4" key="1">
    <citation type="journal article" date="2019" name="Int. J. Syst. Evol. Microbiol.">
        <title>The Global Catalogue of Microorganisms (GCM) 10K type strain sequencing project: providing services to taxonomists for standard genome sequencing and annotation.</title>
        <authorList>
            <consortium name="The Broad Institute Genomics Platform"/>
            <consortium name="The Broad Institute Genome Sequencing Center for Infectious Disease"/>
            <person name="Wu L."/>
            <person name="Ma J."/>
        </authorList>
    </citation>
    <scope>NUCLEOTIDE SEQUENCE [LARGE SCALE GENOMIC DNA]</scope>
    <source>
        <strain evidence="4">CCUG 60742</strain>
    </source>
</reference>
<keyword evidence="4" id="KW-1185">Reference proteome</keyword>
<dbReference type="Pfam" id="PF08327">
    <property type="entry name" value="AHSA1"/>
    <property type="match status" value="1"/>
</dbReference>
<dbReference type="Gene3D" id="3.30.530.20">
    <property type="match status" value="1"/>
</dbReference>
<evidence type="ECO:0000313" key="4">
    <source>
        <dbReference type="Proteomes" id="UP001597073"/>
    </source>
</evidence>
<comment type="caution">
    <text evidence="3">The sequence shown here is derived from an EMBL/GenBank/DDBJ whole genome shotgun (WGS) entry which is preliminary data.</text>
</comment>
<evidence type="ECO:0000259" key="2">
    <source>
        <dbReference type="Pfam" id="PF08327"/>
    </source>
</evidence>
<dbReference type="Proteomes" id="UP001597073">
    <property type="component" value="Unassembled WGS sequence"/>
</dbReference>
<dbReference type="InterPro" id="IPR023393">
    <property type="entry name" value="START-like_dom_sf"/>
</dbReference>
<feature type="domain" description="Activator of Hsp90 ATPase homologue 1/2-like C-terminal" evidence="2">
    <location>
        <begin position="11"/>
        <end position="139"/>
    </location>
</feature>
<gene>
    <name evidence="3" type="ORF">ACFQZI_10785</name>
</gene>
<dbReference type="InterPro" id="IPR013538">
    <property type="entry name" value="ASHA1/2-like_C"/>
</dbReference>
<protein>
    <submittedName>
        <fullName evidence="3">SRPBCC domain-containing protein</fullName>
    </submittedName>
</protein>
<evidence type="ECO:0000313" key="3">
    <source>
        <dbReference type="EMBL" id="MFD0765338.1"/>
    </source>
</evidence>
<proteinExistence type="inferred from homology"/>